<protein>
    <submittedName>
        <fullName evidence="1">Uncharacterized protein</fullName>
    </submittedName>
</protein>
<dbReference type="PROSITE" id="PS51257">
    <property type="entry name" value="PROKAR_LIPOPROTEIN"/>
    <property type="match status" value="1"/>
</dbReference>
<feature type="non-terminal residue" evidence="1">
    <location>
        <position position="74"/>
    </location>
</feature>
<sequence>MKRKFLKIYILLCFITGCRIAYKPYDFENSQVISEPDYSDENNWAVLPNKYPEFINDIQYDKIEKKADVFYIYP</sequence>
<evidence type="ECO:0000313" key="1">
    <source>
        <dbReference type="EMBL" id="SVA85381.1"/>
    </source>
</evidence>
<accession>A0A381Z8V2</accession>
<name>A0A381Z8V2_9ZZZZ</name>
<dbReference type="EMBL" id="UINC01020302">
    <property type="protein sequence ID" value="SVA85381.1"/>
    <property type="molecule type" value="Genomic_DNA"/>
</dbReference>
<dbReference type="AlphaFoldDB" id="A0A381Z8V2"/>
<organism evidence="1">
    <name type="scientific">marine metagenome</name>
    <dbReference type="NCBI Taxonomy" id="408172"/>
    <lineage>
        <taxon>unclassified sequences</taxon>
        <taxon>metagenomes</taxon>
        <taxon>ecological metagenomes</taxon>
    </lineage>
</organism>
<gene>
    <name evidence="1" type="ORF">METZ01_LOCUS138235</name>
</gene>
<reference evidence="1" key="1">
    <citation type="submission" date="2018-05" db="EMBL/GenBank/DDBJ databases">
        <authorList>
            <person name="Lanie J.A."/>
            <person name="Ng W.-L."/>
            <person name="Kazmierczak K.M."/>
            <person name="Andrzejewski T.M."/>
            <person name="Davidsen T.M."/>
            <person name="Wayne K.J."/>
            <person name="Tettelin H."/>
            <person name="Glass J.I."/>
            <person name="Rusch D."/>
            <person name="Podicherti R."/>
            <person name="Tsui H.-C.T."/>
            <person name="Winkler M.E."/>
        </authorList>
    </citation>
    <scope>NUCLEOTIDE SEQUENCE</scope>
</reference>
<proteinExistence type="predicted"/>